<proteinExistence type="predicted"/>
<dbReference type="AlphaFoldDB" id="A0AA48RAD7"/>
<name>A0AA48RAD7_9ZZZZ</name>
<dbReference type="EMBL" id="OY288114">
    <property type="protein sequence ID" value="CAJ0860940.1"/>
    <property type="molecule type" value="Genomic_DNA"/>
</dbReference>
<reference evidence="1" key="1">
    <citation type="submission" date="2023-07" db="EMBL/GenBank/DDBJ databases">
        <authorList>
            <person name="Pelsma A.J. K."/>
        </authorList>
    </citation>
    <scope>NUCLEOTIDE SEQUENCE</scope>
</reference>
<accession>A0AA48RAD7</accession>
<organism evidence="1">
    <name type="scientific">freshwater sediment metagenome</name>
    <dbReference type="NCBI Taxonomy" id="556182"/>
    <lineage>
        <taxon>unclassified sequences</taxon>
        <taxon>metagenomes</taxon>
        <taxon>ecological metagenomes</taxon>
    </lineage>
</organism>
<evidence type="ECO:0000313" key="1">
    <source>
        <dbReference type="EMBL" id="CAJ0860940.1"/>
    </source>
</evidence>
<protein>
    <submittedName>
        <fullName evidence="1">Uncharacterized protein</fullName>
    </submittedName>
</protein>
<sequence>MDLRWRGALAAACCVFLAAPAKAEEIIPLAGCYERIYDAAWLKAHPGQIPRRAALLVTRTSVPETPGDKQPMLADAMLVMWVGETAFSTIGACYWDKVGLACNASLSAVKAPLCKTGEDGARACRLPAYDPGAFEIAQKSAGLLLTIRERLELPGPVDARTFLYLSPDNADNRTFLLQPAPQSACR</sequence>
<gene>
    <name evidence="1" type="ORF">AMST5_01349</name>
</gene>